<evidence type="ECO:0000256" key="4">
    <source>
        <dbReference type="ARBA" id="ARBA00022833"/>
    </source>
</evidence>
<dbReference type="GO" id="GO:0006508">
    <property type="term" value="P:proteolysis"/>
    <property type="evidence" value="ECO:0007669"/>
    <property type="project" value="UniProtKB-KW"/>
</dbReference>
<dbReference type="CDD" id="cd08071">
    <property type="entry name" value="MPN_DUF2466"/>
    <property type="match status" value="1"/>
</dbReference>
<keyword evidence="4" id="KW-0862">Zinc</keyword>
<evidence type="ECO:0000256" key="5">
    <source>
        <dbReference type="ARBA" id="ARBA00023049"/>
    </source>
</evidence>
<dbReference type="InterPro" id="IPR025657">
    <property type="entry name" value="RadC_JAB"/>
</dbReference>
<dbReference type="AlphaFoldDB" id="A0A0F9Z518"/>
<evidence type="ECO:0000256" key="1">
    <source>
        <dbReference type="ARBA" id="ARBA00022670"/>
    </source>
</evidence>
<reference evidence="8 9" key="1">
    <citation type="journal article" date="2015" name="Nature">
        <title>rRNA introns, odd ribosomes, and small enigmatic genomes across a large radiation of phyla.</title>
        <authorList>
            <person name="Brown C.T."/>
            <person name="Hug L.A."/>
            <person name="Thomas B.C."/>
            <person name="Sharon I."/>
            <person name="Castelle C.J."/>
            <person name="Singh A."/>
            <person name="Wilkins M.J."/>
            <person name="Williams K.H."/>
            <person name="Banfield J.F."/>
        </authorList>
    </citation>
    <scope>NUCLEOTIDE SEQUENCE [LARGE SCALE GENOMIC DNA]</scope>
</reference>
<dbReference type="InterPro" id="IPR037518">
    <property type="entry name" value="MPN"/>
</dbReference>
<dbReference type="InterPro" id="IPR010994">
    <property type="entry name" value="RuvA_2-like"/>
</dbReference>
<dbReference type="Gene3D" id="1.10.150.20">
    <property type="entry name" value="5' to 3' exonuclease, C-terminal subdomain"/>
    <property type="match status" value="1"/>
</dbReference>
<protein>
    <submittedName>
        <fullName evidence="8">Repair protein RadC protein</fullName>
    </submittedName>
</protein>
<dbReference type="EMBL" id="LBOK01000041">
    <property type="protein sequence ID" value="KKP33701.1"/>
    <property type="molecule type" value="Genomic_DNA"/>
</dbReference>
<dbReference type="Gene3D" id="3.40.140.10">
    <property type="entry name" value="Cytidine Deaminase, domain 2"/>
    <property type="match status" value="1"/>
</dbReference>
<dbReference type="NCBIfam" id="TIGR00608">
    <property type="entry name" value="radc"/>
    <property type="match status" value="1"/>
</dbReference>
<dbReference type="Pfam" id="PF20582">
    <property type="entry name" value="UPF0758_N"/>
    <property type="match status" value="1"/>
</dbReference>
<evidence type="ECO:0000313" key="9">
    <source>
        <dbReference type="Proteomes" id="UP000034349"/>
    </source>
</evidence>
<keyword evidence="1" id="KW-0645">Protease</keyword>
<dbReference type="PANTHER" id="PTHR30471">
    <property type="entry name" value="DNA REPAIR PROTEIN RADC"/>
    <property type="match status" value="1"/>
</dbReference>
<comment type="caution">
    <text evidence="8">The sequence shown here is derived from an EMBL/GenBank/DDBJ whole genome shotgun (WGS) entry which is preliminary data.</text>
</comment>
<keyword evidence="3" id="KW-0378">Hydrolase</keyword>
<dbReference type="PROSITE" id="PS01302">
    <property type="entry name" value="UPF0758"/>
    <property type="match status" value="1"/>
</dbReference>
<dbReference type="Proteomes" id="UP000034349">
    <property type="component" value="Unassembled WGS sequence"/>
</dbReference>
<proteinExistence type="inferred from homology"/>
<dbReference type="InterPro" id="IPR020891">
    <property type="entry name" value="UPF0758_CS"/>
</dbReference>
<keyword evidence="2" id="KW-0479">Metal-binding</keyword>
<dbReference type="PANTHER" id="PTHR30471:SF3">
    <property type="entry name" value="UPF0758 PROTEIN YEES-RELATED"/>
    <property type="match status" value="1"/>
</dbReference>
<gene>
    <name evidence="8" type="ORF">UR23_C0041G0006</name>
</gene>
<organism evidence="8 9">
    <name type="scientific">Candidatus Roizmanbacteria bacterium GW2011_GWA2_32_13</name>
    <dbReference type="NCBI Taxonomy" id="1618475"/>
    <lineage>
        <taxon>Bacteria</taxon>
        <taxon>Candidatus Roizmaniibacteriota</taxon>
    </lineage>
</organism>
<feature type="domain" description="MPN" evidence="7">
    <location>
        <begin position="108"/>
        <end position="230"/>
    </location>
</feature>
<dbReference type="SUPFAM" id="SSF47781">
    <property type="entry name" value="RuvA domain 2-like"/>
    <property type="match status" value="1"/>
</dbReference>
<name>A0A0F9Z518_9BACT</name>
<evidence type="ECO:0000259" key="7">
    <source>
        <dbReference type="PROSITE" id="PS50249"/>
    </source>
</evidence>
<dbReference type="Pfam" id="PF04002">
    <property type="entry name" value="RadC"/>
    <property type="match status" value="1"/>
</dbReference>
<evidence type="ECO:0000256" key="6">
    <source>
        <dbReference type="RuleBase" id="RU003797"/>
    </source>
</evidence>
<dbReference type="PATRIC" id="fig|1618475.3.peg.452"/>
<dbReference type="GO" id="GO:0008237">
    <property type="term" value="F:metallopeptidase activity"/>
    <property type="evidence" value="ECO:0007669"/>
    <property type="project" value="UniProtKB-KW"/>
</dbReference>
<dbReference type="PROSITE" id="PS50249">
    <property type="entry name" value="MPN"/>
    <property type="match status" value="1"/>
</dbReference>
<dbReference type="InterPro" id="IPR001405">
    <property type="entry name" value="UPF0758"/>
</dbReference>
<evidence type="ECO:0000313" key="8">
    <source>
        <dbReference type="EMBL" id="KKP33701.1"/>
    </source>
</evidence>
<dbReference type="NCBIfam" id="NF000642">
    <property type="entry name" value="PRK00024.1"/>
    <property type="match status" value="1"/>
</dbReference>
<comment type="similarity">
    <text evidence="6">Belongs to the UPF0758 family.</text>
</comment>
<keyword evidence="5" id="KW-0482">Metalloprotease</keyword>
<evidence type="ECO:0000256" key="2">
    <source>
        <dbReference type="ARBA" id="ARBA00022723"/>
    </source>
</evidence>
<accession>A0A0F9Z518</accession>
<dbReference type="InterPro" id="IPR046778">
    <property type="entry name" value="UPF0758_N"/>
</dbReference>
<evidence type="ECO:0000256" key="3">
    <source>
        <dbReference type="ARBA" id="ARBA00022801"/>
    </source>
</evidence>
<dbReference type="GO" id="GO:0046872">
    <property type="term" value="F:metal ion binding"/>
    <property type="evidence" value="ECO:0007669"/>
    <property type="project" value="UniProtKB-KW"/>
</dbReference>
<sequence>MKSYTLHDLPVDERPRERLIKYGVESLSLQELLSLIFGRGVKGESVINISQKLISSFGSLDQLSEASIEELKEVKGLGLAKACQIKACFEISKRIVREESLNKNKSVIIKSPKDLFPFLREKVINFHKEYFIVVSLDNRNKIISIDTVSVGTLNSSLIHPRETFEIAIKNHAAGIILCHNHPSGELKPSEDDLVVTQNLVKAGKLLGIEVDDHLIITKNNYFSFKEKKII</sequence>